<gene>
    <name evidence="2" type="ORF">FJTKL_02325</name>
</gene>
<dbReference type="EMBL" id="JBAWTH010000013">
    <property type="protein sequence ID" value="KAL2289322.1"/>
    <property type="molecule type" value="Genomic_DNA"/>
</dbReference>
<proteinExistence type="predicted"/>
<name>A0ABR4F3Q1_9PEZI</name>
<evidence type="ECO:0000259" key="1">
    <source>
        <dbReference type="Pfam" id="PF06985"/>
    </source>
</evidence>
<dbReference type="InterPro" id="IPR010730">
    <property type="entry name" value="HET"/>
</dbReference>
<comment type="caution">
    <text evidence="2">The sequence shown here is derived from an EMBL/GenBank/DDBJ whole genome shotgun (WGS) entry which is preliminary data.</text>
</comment>
<sequence>MNFTKEEEDFVCKVFGGSLCRRCRVIVCLGAPDPPQANTSGKPTAWDGSEIGLLAMTQDHDDTDEAMSGPVLAFDCVLCQKICAMLPQEHTVEHAKVALARLIDHGILGPKKRLDPSLPYDRLVIEVKSTGPGAPPFLDMELGLVAPKPEQFPRIRRILPDKIDYDLVRGWLHHCGEDHEKCSRSKDGKIPIPGFQVIDCLTKSIATAPSGEFGYVALSYVWGQQQTADPDSSVFPRTIEDSIAVTLALGFQYLWVDRYCIDQTDPINKHIQIGMMDLIYSQAAITLIATAYDADYGLPGVSSRLRHPQKDLNIGLFQLASFTSLDRIIVNSVWAQRGWTFQEGCLSNRKLLFTDHGIVFLCGGMQRWETIDQEVTEEDGNNRGAISRLEQILPDVKTVDLEPRISILLEEYSKRTLSFDEDALQACLGMLKGMGVTHHWGIQVTKAINPEGGPRPLVMDLYWRNYSPAEKRIGFPTWSWASCRERKDFGESAPFAGDACEIEIQDTEGRWIDATALARDPPGDLSTVTPGQRLRVNGPMIKSRWIAEEGKTYIEVPGSTERLVVFLDTVDESTLLHGDAEELVIETNFNDLTPILMLLEPHGEHYRRIGIAQSLEPRRLSLAALRMAGSHAAWMEHSEIRTIVLE</sequence>
<evidence type="ECO:0000313" key="3">
    <source>
        <dbReference type="Proteomes" id="UP001600888"/>
    </source>
</evidence>
<reference evidence="2 3" key="1">
    <citation type="submission" date="2024-03" db="EMBL/GenBank/DDBJ databases">
        <title>A high-quality draft genome sequence of Diaporthe vaccinii, a causative agent of upright dieback and viscid rot disease in cranberry plants.</title>
        <authorList>
            <person name="Sarrasin M."/>
            <person name="Lang B.F."/>
            <person name="Burger G."/>
        </authorList>
    </citation>
    <scope>NUCLEOTIDE SEQUENCE [LARGE SCALE GENOMIC DNA]</scope>
    <source>
        <strain evidence="2 3">IS7</strain>
    </source>
</reference>
<dbReference type="PANTHER" id="PTHR33112:SF1">
    <property type="entry name" value="HETEROKARYON INCOMPATIBILITY DOMAIN-CONTAINING PROTEIN"/>
    <property type="match status" value="1"/>
</dbReference>
<keyword evidence="3" id="KW-1185">Reference proteome</keyword>
<dbReference type="Proteomes" id="UP001600888">
    <property type="component" value="Unassembled WGS sequence"/>
</dbReference>
<organism evidence="2 3">
    <name type="scientific">Diaporthe vaccinii</name>
    <dbReference type="NCBI Taxonomy" id="105482"/>
    <lineage>
        <taxon>Eukaryota</taxon>
        <taxon>Fungi</taxon>
        <taxon>Dikarya</taxon>
        <taxon>Ascomycota</taxon>
        <taxon>Pezizomycotina</taxon>
        <taxon>Sordariomycetes</taxon>
        <taxon>Sordariomycetidae</taxon>
        <taxon>Diaporthales</taxon>
        <taxon>Diaporthaceae</taxon>
        <taxon>Diaporthe</taxon>
        <taxon>Diaporthe eres species complex</taxon>
    </lineage>
</organism>
<dbReference type="Pfam" id="PF06985">
    <property type="entry name" value="HET"/>
    <property type="match status" value="1"/>
</dbReference>
<feature type="domain" description="Heterokaryon incompatibility" evidence="1">
    <location>
        <begin position="215"/>
        <end position="343"/>
    </location>
</feature>
<dbReference type="PANTHER" id="PTHR33112">
    <property type="entry name" value="DOMAIN PROTEIN, PUTATIVE-RELATED"/>
    <property type="match status" value="1"/>
</dbReference>
<evidence type="ECO:0000313" key="2">
    <source>
        <dbReference type="EMBL" id="KAL2289322.1"/>
    </source>
</evidence>
<protein>
    <recommendedName>
        <fullName evidence="1">Heterokaryon incompatibility domain-containing protein</fullName>
    </recommendedName>
</protein>
<accession>A0ABR4F3Q1</accession>